<feature type="compositionally biased region" description="Basic and acidic residues" evidence="1">
    <location>
        <begin position="105"/>
        <end position="121"/>
    </location>
</feature>
<feature type="compositionally biased region" description="Polar residues" evidence="1">
    <location>
        <begin position="86"/>
        <end position="104"/>
    </location>
</feature>
<dbReference type="VEuPathDB" id="FungiDB:EYZ11_005338"/>
<protein>
    <submittedName>
        <fullName evidence="4">Uncharacterized protein</fullName>
    </submittedName>
</protein>
<dbReference type="OrthoDB" id="4459037at2759"/>
<dbReference type="EMBL" id="QUQM01000002">
    <property type="protein sequence ID" value="KAA8652119.1"/>
    <property type="molecule type" value="Genomic_DNA"/>
</dbReference>
<feature type="chain" id="PRO_5036122128" evidence="2">
    <location>
        <begin position="28"/>
        <end position="148"/>
    </location>
</feature>
<keyword evidence="5" id="KW-1185">Reference proteome</keyword>
<comment type="caution">
    <text evidence="4">The sequence shown here is derived from an EMBL/GenBank/DDBJ whole genome shotgun (WGS) entry which is preliminary data.</text>
</comment>
<feature type="region of interest" description="Disordered" evidence="1">
    <location>
        <begin position="27"/>
        <end position="49"/>
    </location>
</feature>
<evidence type="ECO:0000313" key="4">
    <source>
        <dbReference type="EMBL" id="THC95179.1"/>
    </source>
</evidence>
<dbReference type="Proteomes" id="UP000324241">
    <property type="component" value="Unassembled WGS sequence"/>
</dbReference>
<dbReference type="AlphaFoldDB" id="A0A4S3JI61"/>
<sequence length="148" mass="16235">MTIFAKLSSFVSFVIFTCLALSSICSSQPIPSTPQSRPPRSPTPGQIPGSSDIFFDALSAFGLGNLAKLNHWKTWTDPDSIDDSHSSTPTKTAHGNMSSGFSTDVTKEERTEDSERPKDPLDFMSLVFRVLSDRFREASDSSDEHTLT</sequence>
<reference evidence="4 5" key="1">
    <citation type="submission" date="2019-03" db="EMBL/GenBank/DDBJ databases">
        <title>The genome sequence of a newly discovered highly antifungal drug resistant Aspergillus species, Aspergillus tanneri NIH 1004.</title>
        <authorList>
            <person name="Mounaud S."/>
            <person name="Singh I."/>
            <person name="Joardar V."/>
            <person name="Pakala S."/>
            <person name="Pakala S."/>
            <person name="Venepally P."/>
            <person name="Hoover J."/>
            <person name="Nierman W."/>
            <person name="Chung J."/>
            <person name="Losada L."/>
        </authorList>
    </citation>
    <scope>NUCLEOTIDE SEQUENCE [LARGE SCALE GENOMIC DNA]</scope>
    <source>
        <strain evidence="4 5">NIH1004</strain>
    </source>
</reference>
<dbReference type="GeneID" id="54323725"/>
<gene>
    <name evidence="3" type="ORF">ATNIH1004_001023</name>
    <name evidence="4" type="ORF">EYZ11_005338</name>
</gene>
<dbReference type="EMBL" id="SOSA01000169">
    <property type="protein sequence ID" value="THC95179.1"/>
    <property type="molecule type" value="Genomic_DNA"/>
</dbReference>
<evidence type="ECO:0000256" key="1">
    <source>
        <dbReference type="SAM" id="MobiDB-lite"/>
    </source>
</evidence>
<evidence type="ECO:0000313" key="6">
    <source>
        <dbReference type="Proteomes" id="UP000324241"/>
    </source>
</evidence>
<feature type="signal peptide" evidence="2">
    <location>
        <begin position="1"/>
        <end position="27"/>
    </location>
</feature>
<organism evidence="4 5">
    <name type="scientific">Aspergillus tanneri</name>
    <dbReference type="NCBI Taxonomy" id="1220188"/>
    <lineage>
        <taxon>Eukaryota</taxon>
        <taxon>Fungi</taxon>
        <taxon>Dikarya</taxon>
        <taxon>Ascomycota</taxon>
        <taxon>Pezizomycotina</taxon>
        <taxon>Eurotiomycetes</taxon>
        <taxon>Eurotiomycetidae</taxon>
        <taxon>Eurotiales</taxon>
        <taxon>Aspergillaceae</taxon>
        <taxon>Aspergillus</taxon>
        <taxon>Aspergillus subgen. Circumdati</taxon>
    </lineage>
</organism>
<reference evidence="3 6" key="2">
    <citation type="submission" date="2019-08" db="EMBL/GenBank/DDBJ databases">
        <title>The genome sequence of a newly discovered highly antifungal drug resistant Aspergillus species, Aspergillus tanneri NIH 1004.</title>
        <authorList>
            <person name="Mounaud S."/>
            <person name="Singh I."/>
            <person name="Joardar V."/>
            <person name="Pakala S."/>
            <person name="Pakala S."/>
            <person name="Venepally P."/>
            <person name="Chung J.K."/>
            <person name="Losada L."/>
            <person name="Nierman W.C."/>
        </authorList>
    </citation>
    <scope>NUCLEOTIDE SEQUENCE [LARGE SCALE GENOMIC DNA]</scope>
    <source>
        <strain evidence="3 6">NIH1004</strain>
    </source>
</reference>
<accession>A0A4S3JI61</accession>
<name>A0A4S3JI61_9EURO</name>
<feature type="region of interest" description="Disordered" evidence="1">
    <location>
        <begin position="78"/>
        <end position="122"/>
    </location>
</feature>
<dbReference type="RefSeq" id="XP_033431480.1">
    <property type="nucleotide sequence ID" value="XM_033565723.1"/>
</dbReference>
<evidence type="ECO:0000313" key="3">
    <source>
        <dbReference type="EMBL" id="KAA8652119.1"/>
    </source>
</evidence>
<dbReference type="Proteomes" id="UP000308092">
    <property type="component" value="Unassembled WGS sequence"/>
</dbReference>
<keyword evidence="2" id="KW-0732">Signal</keyword>
<proteinExistence type="predicted"/>
<evidence type="ECO:0000313" key="5">
    <source>
        <dbReference type="Proteomes" id="UP000308092"/>
    </source>
</evidence>
<evidence type="ECO:0000256" key="2">
    <source>
        <dbReference type="SAM" id="SignalP"/>
    </source>
</evidence>